<evidence type="ECO:0000259" key="10">
    <source>
        <dbReference type="Pfam" id="PF02866"/>
    </source>
</evidence>
<feature type="domain" description="Lactate/malate dehydrogenase N-terminal" evidence="9">
    <location>
        <begin position="999"/>
        <end position="1111"/>
    </location>
</feature>
<dbReference type="PANTHER" id="PTHR11540:SF16">
    <property type="entry name" value="MALATE DEHYDROGENASE, MITOCHONDRIAL"/>
    <property type="match status" value="1"/>
</dbReference>
<dbReference type="FunFam" id="3.90.110.10:FF:000001">
    <property type="entry name" value="Malate dehydrogenase"/>
    <property type="match status" value="1"/>
</dbReference>
<dbReference type="Pfam" id="PF00056">
    <property type="entry name" value="Ldh_1_N"/>
    <property type="match status" value="1"/>
</dbReference>
<dbReference type="InterPro" id="IPR015955">
    <property type="entry name" value="Lactate_DH/Glyco_Ohase_4_C"/>
</dbReference>
<dbReference type="Gene3D" id="3.40.50.720">
    <property type="entry name" value="NAD(P)-binding Rossmann-like Domain"/>
    <property type="match status" value="1"/>
</dbReference>
<dbReference type="Proteomes" id="UP000518752">
    <property type="component" value="Unassembled WGS sequence"/>
</dbReference>
<dbReference type="InterPro" id="IPR010097">
    <property type="entry name" value="Malate_DH_type1"/>
</dbReference>
<evidence type="ECO:0000256" key="3">
    <source>
        <dbReference type="ARBA" id="ARBA00012995"/>
    </source>
</evidence>
<feature type="compositionally biased region" description="Low complexity" evidence="8">
    <location>
        <begin position="44"/>
        <end position="65"/>
    </location>
</feature>
<dbReference type="InterPro" id="IPR001252">
    <property type="entry name" value="Malate_DH_AS"/>
</dbReference>
<name>A0A8H5HER1_9AGAR</name>
<evidence type="ECO:0000313" key="11">
    <source>
        <dbReference type="EMBL" id="KAF5381902.1"/>
    </source>
</evidence>
<reference evidence="11 12" key="1">
    <citation type="journal article" date="2020" name="ISME J.">
        <title>Uncovering the hidden diversity of litter-decomposition mechanisms in mushroom-forming fungi.</title>
        <authorList>
            <person name="Floudas D."/>
            <person name="Bentzer J."/>
            <person name="Ahren D."/>
            <person name="Johansson T."/>
            <person name="Persson P."/>
            <person name="Tunlid A."/>
        </authorList>
    </citation>
    <scope>NUCLEOTIDE SEQUENCE [LARGE SCALE GENOMIC DNA]</scope>
    <source>
        <strain evidence="11 12">CBS 406.79</strain>
    </source>
</reference>
<feature type="compositionally biased region" description="Basic and acidic residues" evidence="8">
    <location>
        <begin position="169"/>
        <end position="187"/>
    </location>
</feature>
<dbReference type="InterPro" id="IPR001236">
    <property type="entry name" value="Lactate/malate_DH_N"/>
</dbReference>
<evidence type="ECO:0000259" key="9">
    <source>
        <dbReference type="Pfam" id="PF00056"/>
    </source>
</evidence>
<feature type="compositionally biased region" description="Polar residues" evidence="8">
    <location>
        <begin position="269"/>
        <end position="279"/>
    </location>
</feature>
<comment type="catalytic activity">
    <reaction evidence="7">
        <text>(S)-malate + NAD(+) = oxaloacetate + NADH + H(+)</text>
        <dbReference type="Rhea" id="RHEA:21432"/>
        <dbReference type="ChEBI" id="CHEBI:15378"/>
        <dbReference type="ChEBI" id="CHEBI:15589"/>
        <dbReference type="ChEBI" id="CHEBI:16452"/>
        <dbReference type="ChEBI" id="CHEBI:57540"/>
        <dbReference type="ChEBI" id="CHEBI:57945"/>
        <dbReference type="EC" id="1.1.1.37"/>
    </reaction>
</comment>
<keyword evidence="6" id="KW-0520">NAD</keyword>
<dbReference type="EMBL" id="JAACJN010000055">
    <property type="protein sequence ID" value="KAF5381902.1"/>
    <property type="molecule type" value="Genomic_DNA"/>
</dbReference>
<evidence type="ECO:0000256" key="7">
    <source>
        <dbReference type="ARBA" id="ARBA00048313"/>
    </source>
</evidence>
<dbReference type="PROSITE" id="PS00068">
    <property type="entry name" value="MDH"/>
    <property type="match status" value="1"/>
</dbReference>
<feature type="region of interest" description="Disordered" evidence="8">
    <location>
        <begin position="492"/>
        <end position="518"/>
    </location>
</feature>
<dbReference type="SUPFAM" id="SSF51735">
    <property type="entry name" value="NAD(P)-binding Rossmann-fold domains"/>
    <property type="match status" value="1"/>
</dbReference>
<dbReference type="Pfam" id="PF02866">
    <property type="entry name" value="Ldh_1_C"/>
    <property type="match status" value="1"/>
</dbReference>
<keyword evidence="4" id="KW-0816">Tricarboxylic acid cycle</keyword>
<dbReference type="PANTHER" id="PTHR11540">
    <property type="entry name" value="MALATE AND LACTATE DEHYDROGENASE"/>
    <property type="match status" value="1"/>
</dbReference>
<keyword evidence="5" id="KW-0560">Oxidoreductase</keyword>
<feature type="compositionally biased region" description="Basic and acidic residues" evidence="8">
    <location>
        <begin position="336"/>
        <end position="368"/>
    </location>
</feature>
<comment type="caution">
    <text evidence="11">The sequence shown here is derived from an EMBL/GenBank/DDBJ whole genome shotgun (WGS) entry which is preliminary data.</text>
</comment>
<dbReference type="CDD" id="cd01337">
    <property type="entry name" value="MDH_glyoxysomal_mitochondrial"/>
    <property type="match status" value="1"/>
</dbReference>
<proteinExistence type="inferred from homology"/>
<feature type="compositionally biased region" description="Pro residues" evidence="8">
    <location>
        <begin position="495"/>
        <end position="513"/>
    </location>
</feature>
<dbReference type="SUPFAM" id="SSF56327">
    <property type="entry name" value="LDH C-terminal domain-like"/>
    <property type="match status" value="1"/>
</dbReference>
<dbReference type="GO" id="GO:0030060">
    <property type="term" value="F:L-malate dehydrogenase (NAD+) activity"/>
    <property type="evidence" value="ECO:0007669"/>
    <property type="project" value="UniProtKB-EC"/>
</dbReference>
<feature type="compositionally biased region" description="Basic and acidic residues" evidence="8">
    <location>
        <begin position="649"/>
        <end position="658"/>
    </location>
</feature>
<feature type="compositionally biased region" description="Basic and acidic residues" evidence="8">
    <location>
        <begin position="203"/>
        <end position="217"/>
    </location>
</feature>
<evidence type="ECO:0000313" key="12">
    <source>
        <dbReference type="Proteomes" id="UP000518752"/>
    </source>
</evidence>
<evidence type="ECO:0000256" key="4">
    <source>
        <dbReference type="ARBA" id="ARBA00022532"/>
    </source>
</evidence>
<sequence>MSSTLATMPGRENSPSPFKDRQRTVKAQSLPLVPTVAQIFAAAQQPYSSQQASPTSSTSSRRSPAMQGPQVQRLLPTPPHPNPPSLQERSPSPGASPPTQHQPSITHYPRPINRVPPPQFLSSLHDLEQNWQMTDELMAEIERADLQQAQGISHAHIYPSHPVGSGYNVKDDGLVKDPGVERVRASEKSSPMVSEGQMGRRPSVRESRDSPKARDRPSFSPQSRTPERRKTPPYHTPLGSPGEQYTQYHHDPAPPVTRRPQPISHDSRPNVSLSTQTPPLQAINVRTPDKSLPLQEEPEEEVAPQPEANGPHSRYMHHIQHSRDQNHNSPIPPADLSHEGPQDGRSSRAAHRPDDEETLFDKSDKQDSSNDGSGTPRSPSTGLPPDNSAQNRFRISQQPQTRASVPAPIRGRGRNGSTDQLGLRGLDTSLFTQADQPRSTEQPPQYAEAPKPEPKIDPRLHEYYYAQQLHPDDLQSIMDDPTSAYIQAYLRSPRPDAPIPPTPHSQTSPPSPSPMLSARYESSKDLYPPFSPVAPAGSPYPYPFSHVRRNMSYSGHSQSQSNLGLNPAVIQEQFVKQFQMYAQNHSGNITDSTLSPSGTPFPPSYNPWAYWHTKRLMGGQFPDNMTTRSSPSHEPVPLPPAPPLLGLRRKSDVTDLRTFRPAPKPKAIRKPPPRVDSTQPRETSPEPSSAGSGEETAGEESSHFAVSEEGNWVNGNTPPISIPIPIPIQIPIVDDSNLAEWIDEDEEEDEEDLLELEYHPTYVSNVEKRRRRWETRWEALLQAFQALDRQTDATMVLLAAPSHSTKLHLATSRSIRRQSTLQHSQALKNVRSGFRQVAAQRRSIRSHKTSLVDRFLISSSAGSGDGSDGSSESNREDMKRVLDAALGSLNVMRNMYEQREARWADEMRRMGEDRERVEFLLRQVLGDQPGTNPFVLATSSAGDYPRTGPSHDTYYLQGHVNQTKRLVAENPKTRRRDLCPSLPMRKHKKWTRTPQDGEIVGFLGLYDIVNTPGVAADLSHIATPAKVEGYLPPDDGLKKTLTGADIVVIPAGVPRKPGINAGIVEGLATGIATVAPKAFVLVISNPVNSTVPIVAEVFKKHGVFDPKRLFGVTTLDVVRASTFVAEIIGDLGKAPEVVVPVVGGHSGVTIVPLLSQSSHPLPSGFTDEKRDALVNRIQFGGDEVVKAKDGAGSATLSMAYAGAEFTFKVIRAKKGEKGIIAPSFVHLTADPAGGEALKKEIGSDLEFFSAPVELGPEGVVKINPLGQITDAEKKLIKAAVPDLSANIQTGISFTKKSNL</sequence>
<feature type="compositionally biased region" description="Low complexity" evidence="8">
    <location>
        <begin position="685"/>
        <end position="695"/>
    </location>
</feature>
<comment type="similarity">
    <text evidence="1">Belongs to the LDH/MDH superfamily. MDH type 1 family.</text>
</comment>
<dbReference type="GO" id="GO:0006099">
    <property type="term" value="P:tricarboxylic acid cycle"/>
    <property type="evidence" value="ECO:0007669"/>
    <property type="project" value="UniProtKB-KW"/>
</dbReference>
<feature type="region of interest" description="Disordered" evidence="8">
    <location>
        <begin position="620"/>
        <end position="712"/>
    </location>
</feature>
<gene>
    <name evidence="11" type="ORF">D9757_007542</name>
</gene>
<feature type="compositionally biased region" description="Pro residues" evidence="8">
    <location>
        <begin position="634"/>
        <end position="643"/>
    </location>
</feature>
<evidence type="ECO:0000256" key="5">
    <source>
        <dbReference type="ARBA" id="ARBA00023002"/>
    </source>
</evidence>
<dbReference type="EC" id="1.1.1.37" evidence="3"/>
<feature type="region of interest" description="Disordered" evidence="8">
    <location>
        <begin position="157"/>
        <end position="456"/>
    </location>
</feature>
<feature type="domain" description="Lactate/malate dehydrogenase C-terminal" evidence="10">
    <location>
        <begin position="1113"/>
        <end position="1293"/>
    </location>
</feature>
<keyword evidence="12" id="KW-1185">Reference proteome</keyword>
<dbReference type="Gene3D" id="3.90.110.10">
    <property type="entry name" value="Lactate dehydrogenase/glycoside hydrolase, family 4, C-terminal"/>
    <property type="match status" value="1"/>
</dbReference>
<evidence type="ECO:0000256" key="6">
    <source>
        <dbReference type="ARBA" id="ARBA00023027"/>
    </source>
</evidence>
<dbReference type="GO" id="GO:0005829">
    <property type="term" value="C:cytosol"/>
    <property type="evidence" value="ECO:0007669"/>
    <property type="project" value="TreeGrafter"/>
</dbReference>
<accession>A0A8H5HER1</accession>
<feature type="compositionally biased region" description="Polar residues" evidence="8">
    <location>
        <begin position="369"/>
        <end position="403"/>
    </location>
</feature>
<dbReference type="InterPro" id="IPR022383">
    <property type="entry name" value="Lactate/malate_DH_C"/>
</dbReference>
<dbReference type="NCBIfam" id="TIGR01772">
    <property type="entry name" value="MDH_euk_gproteo"/>
    <property type="match status" value="1"/>
</dbReference>
<comment type="subunit">
    <text evidence="2">Homodimer.</text>
</comment>
<protein>
    <recommendedName>
        <fullName evidence="3">malate dehydrogenase</fullName>
        <ecNumber evidence="3">1.1.1.37</ecNumber>
    </recommendedName>
</protein>
<evidence type="ECO:0000256" key="8">
    <source>
        <dbReference type="SAM" id="MobiDB-lite"/>
    </source>
</evidence>
<organism evidence="11 12">
    <name type="scientific">Collybiopsis confluens</name>
    <dbReference type="NCBI Taxonomy" id="2823264"/>
    <lineage>
        <taxon>Eukaryota</taxon>
        <taxon>Fungi</taxon>
        <taxon>Dikarya</taxon>
        <taxon>Basidiomycota</taxon>
        <taxon>Agaricomycotina</taxon>
        <taxon>Agaricomycetes</taxon>
        <taxon>Agaricomycetidae</taxon>
        <taxon>Agaricales</taxon>
        <taxon>Marasmiineae</taxon>
        <taxon>Omphalotaceae</taxon>
        <taxon>Collybiopsis</taxon>
    </lineage>
</organism>
<evidence type="ECO:0000256" key="2">
    <source>
        <dbReference type="ARBA" id="ARBA00011738"/>
    </source>
</evidence>
<dbReference type="InterPro" id="IPR036291">
    <property type="entry name" value="NAD(P)-bd_dom_sf"/>
</dbReference>
<dbReference type="GO" id="GO:0006108">
    <property type="term" value="P:malate metabolic process"/>
    <property type="evidence" value="ECO:0007669"/>
    <property type="project" value="InterPro"/>
</dbReference>
<feature type="region of interest" description="Disordered" evidence="8">
    <location>
        <begin position="1"/>
        <end position="29"/>
    </location>
</feature>
<dbReference type="OrthoDB" id="3243310at2759"/>
<feature type="region of interest" description="Disordered" evidence="8">
    <location>
        <begin position="44"/>
        <end position="121"/>
    </location>
</feature>
<evidence type="ECO:0000256" key="1">
    <source>
        <dbReference type="ARBA" id="ARBA00008824"/>
    </source>
</evidence>
<feature type="compositionally biased region" description="Polar residues" evidence="8">
    <location>
        <begin position="429"/>
        <end position="443"/>
    </location>
</feature>